<feature type="compositionally biased region" description="Polar residues" evidence="1">
    <location>
        <begin position="1255"/>
        <end position="1264"/>
    </location>
</feature>
<dbReference type="Pfam" id="PF12722">
    <property type="entry name" value="Hid1"/>
    <property type="match status" value="3"/>
</dbReference>
<proteinExistence type="predicted"/>
<feature type="compositionally biased region" description="Low complexity" evidence="1">
    <location>
        <begin position="166"/>
        <end position="185"/>
    </location>
</feature>
<feature type="region of interest" description="Disordered" evidence="1">
    <location>
        <begin position="245"/>
        <end position="268"/>
    </location>
</feature>
<protein>
    <recommendedName>
        <fullName evidence="4">Dymeclin</fullName>
    </recommendedName>
</protein>
<feature type="region of interest" description="Disordered" evidence="1">
    <location>
        <begin position="1"/>
        <end position="44"/>
    </location>
</feature>
<feature type="region of interest" description="Disordered" evidence="1">
    <location>
        <begin position="1027"/>
        <end position="1077"/>
    </location>
</feature>
<evidence type="ECO:0008006" key="4">
    <source>
        <dbReference type="Google" id="ProtNLM"/>
    </source>
</evidence>
<reference evidence="2" key="1">
    <citation type="submission" date="2022-10" db="EMBL/GenBank/DDBJ databases">
        <title>Puccinia triticina Genome sequencing and assembly.</title>
        <authorList>
            <person name="Li C."/>
        </authorList>
    </citation>
    <scope>NUCLEOTIDE SEQUENCE</scope>
    <source>
        <strain evidence="2">Pt15</strain>
    </source>
</reference>
<organism evidence="2 3">
    <name type="scientific">Puccinia triticina</name>
    <dbReference type="NCBI Taxonomy" id="208348"/>
    <lineage>
        <taxon>Eukaryota</taxon>
        <taxon>Fungi</taxon>
        <taxon>Dikarya</taxon>
        <taxon>Basidiomycota</taxon>
        <taxon>Pucciniomycotina</taxon>
        <taxon>Pucciniomycetes</taxon>
        <taxon>Pucciniales</taxon>
        <taxon>Pucciniaceae</taxon>
        <taxon>Puccinia</taxon>
    </lineage>
</organism>
<evidence type="ECO:0000313" key="2">
    <source>
        <dbReference type="EMBL" id="WAQ92354.1"/>
    </source>
</evidence>
<feature type="region of interest" description="Disordered" evidence="1">
    <location>
        <begin position="306"/>
        <end position="343"/>
    </location>
</feature>
<gene>
    <name evidence="2" type="ORF">PtA15_16A260</name>
</gene>
<feature type="compositionally biased region" description="Basic and acidic residues" evidence="1">
    <location>
        <begin position="145"/>
        <end position="164"/>
    </location>
</feature>
<name>A0ABY7D3Z7_9BASI</name>
<keyword evidence="3" id="KW-1185">Reference proteome</keyword>
<feature type="region of interest" description="Disordered" evidence="1">
    <location>
        <begin position="911"/>
        <end position="1011"/>
    </location>
</feature>
<feature type="compositionally biased region" description="Low complexity" evidence="1">
    <location>
        <begin position="245"/>
        <end position="261"/>
    </location>
</feature>
<accession>A0ABY7D3Z7</accession>
<feature type="compositionally biased region" description="Pro residues" evidence="1">
    <location>
        <begin position="327"/>
        <end position="337"/>
    </location>
</feature>
<evidence type="ECO:0000313" key="3">
    <source>
        <dbReference type="Proteomes" id="UP001164743"/>
    </source>
</evidence>
<evidence type="ECO:0000256" key="1">
    <source>
        <dbReference type="SAM" id="MobiDB-lite"/>
    </source>
</evidence>
<feature type="compositionally biased region" description="Low complexity" evidence="1">
    <location>
        <begin position="531"/>
        <end position="544"/>
    </location>
</feature>
<feature type="region of interest" description="Disordered" evidence="1">
    <location>
        <begin position="145"/>
        <end position="186"/>
    </location>
</feature>
<feature type="region of interest" description="Disordered" evidence="1">
    <location>
        <begin position="1247"/>
        <end position="1283"/>
    </location>
</feature>
<feature type="region of interest" description="Disordered" evidence="1">
    <location>
        <begin position="587"/>
        <end position="614"/>
    </location>
</feature>
<sequence>MFRTWARQCPPGSVPPGSVPSKELSRANDQKPRRRRPTTTISSSSSMASVLDFARKNLGLAPDPKLNFRATTLAQLHGAGRPIPASDSTYWANYYTLFDFPSDVPTLISLGELRKAIRQQPQNIVTLTSLLITKLDTLVHSEATRKTLAEREAPDERTRADHKTHNNNNNNNQHPSNNNNSFTNQLKGFSQKVPSTLLNGAADIVGVGGSNNKLPKGPLREILNCVRVLTRILPLLIEEASTIDSTTPTTTSFSPPGDSPTNPATKSHSDKLYWINNLLWGTVQADSATKEEDDLVNIQNQAAQFVLDEDEEEDQDSSETVKLVPENKPPPPPPPPNHQRASTAHPPLLVTLIDTILDLLFLPGVCVPAGTSQGAAGASRYPIWTGGIGSSQMPLDHSQAHNAAKVEVLRLLLSVLSKPLYSPPHLYSTGGGMTVRELLGHPSDAPLDRVRAVCLDAPNPALTYLCTSPAKPLLLALLCSLLNTALAPAKNNFSSPASAFNTLATGLGRITQGKIGIGPDRSSDSAPPPESSASTPTRRPSLTPQNSGGGSSAASHYGGASSAGISHDLPGWCAAVLSVLLLPEPAANNSTTTTTTTGRTETAAKEAAEKPAGSSAETNGFRVYLSKIHRPADLSFLADNLMVILMKPMTMTSQLLSADSVIGSSALLGGPFVSYDCGLTEAMVLLHLALDCNPRLISHLVSSGKIAQLFVALTFICLEQKDSPKPKPGLVKLCAITLQLLSAHDRKELSLVVNSKVDLPVAIRAQYSVPGTLADFLIVSICSFIFSTAQLASSNTSTPLDVDGGADAHLNATYSSLVLVITNLSPFLKDLSPAASSRLGQLFLFFSSPGFLLREDGNVKLLYYVLEIFNNIIHYQMPDNPHLIYSIIKVHQRFESLATFTLKEGMKEIERVKQRRRQASQRKPTRDGRRMSGELARGGSSVGGMSGEGMDEGSVTGSKIFDVDEDVEEEEGGTRDAVGGGGRRLPDKGKGRMQDPLLAPPIGSSSSALSDSDDRFHLVGSVVGGGHAGSSTASFDRASSAPNDDNWAHVRLPPSDRQHEPTNAPPPQPSLSPAAVGRNGFVPSEAWVASWRDSLPLDTIQIMLSELKPKVMRERGESGQAKSDPKGPSAQALNLLKSATLLGMLPPASKRGRRARRFELTNGQAGGGMNWMGSLVWSMVFIKDSNALAGNFFSSPSTSNPGSTPSMAAASETPVGPLRIRLFGVKIVPRRSSSGFVLGLFKPFAAASSSSSAAPSQLPTSRSGSILELSKQRTPSRDRHLSN</sequence>
<feature type="compositionally biased region" description="Low complexity" evidence="1">
    <location>
        <begin position="587"/>
        <end position="601"/>
    </location>
</feature>
<dbReference type="Proteomes" id="UP001164743">
    <property type="component" value="Chromosome 16A"/>
</dbReference>
<dbReference type="PANTHER" id="PTHR21575">
    <property type="entry name" value="PROTEIN HID1"/>
    <property type="match status" value="1"/>
</dbReference>
<feature type="compositionally biased region" description="Low complexity" evidence="1">
    <location>
        <begin position="996"/>
        <end position="1010"/>
    </location>
</feature>
<dbReference type="InterPro" id="IPR026705">
    <property type="entry name" value="Hid-1/Ecm30"/>
</dbReference>
<dbReference type="GeneID" id="77804829"/>
<feature type="compositionally biased region" description="Acidic residues" evidence="1">
    <location>
        <begin position="307"/>
        <end position="317"/>
    </location>
</feature>
<feature type="compositionally biased region" description="Basic and acidic residues" evidence="1">
    <location>
        <begin position="984"/>
        <end position="993"/>
    </location>
</feature>
<dbReference type="RefSeq" id="XP_053027909.1">
    <property type="nucleotide sequence ID" value="XM_053163934.1"/>
</dbReference>
<dbReference type="PANTHER" id="PTHR21575:SF12">
    <property type="entry name" value="PROTEIN HID1"/>
    <property type="match status" value="1"/>
</dbReference>
<feature type="region of interest" description="Disordered" evidence="1">
    <location>
        <begin position="511"/>
        <end position="557"/>
    </location>
</feature>
<dbReference type="EMBL" id="CP110436">
    <property type="protein sequence ID" value="WAQ92354.1"/>
    <property type="molecule type" value="Genomic_DNA"/>
</dbReference>